<dbReference type="GO" id="GO:0031505">
    <property type="term" value="P:fungal-type cell wall organization"/>
    <property type="evidence" value="ECO:0007669"/>
    <property type="project" value="TreeGrafter"/>
</dbReference>
<reference evidence="7 8" key="1">
    <citation type="journal article" date="2018" name="IMA Fungus">
        <title>IMA Genome-F 9: Draft genome sequence of Annulohypoxylon stygium, Aspergillus mulundensis, Berkeleyomyces basicola (syn. Thielaviopsis basicola), Ceratocystis smalleyi, two Cercospora beticola strains, Coleophoma cylindrospora, Fusarium fracticaudum, Phialophora cf. hyalina, and Morchella septimelata.</title>
        <authorList>
            <person name="Wingfield B.D."/>
            <person name="Bills G.F."/>
            <person name="Dong Y."/>
            <person name="Huang W."/>
            <person name="Nel W.J."/>
            <person name="Swalarsk-Parry B.S."/>
            <person name="Vaghefi N."/>
            <person name="Wilken P.M."/>
            <person name="An Z."/>
            <person name="de Beer Z.W."/>
            <person name="De Vos L."/>
            <person name="Chen L."/>
            <person name="Duong T.A."/>
            <person name="Gao Y."/>
            <person name="Hammerbacher A."/>
            <person name="Kikkert J.R."/>
            <person name="Li Y."/>
            <person name="Li H."/>
            <person name="Li K."/>
            <person name="Li Q."/>
            <person name="Liu X."/>
            <person name="Ma X."/>
            <person name="Naidoo K."/>
            <person name="Pethybridge S.J."/>
            <person name="Sun J."/>
            <person name="Steenkamp E.T."/>
            <person name="van der Nest M.A."/>
            <person name="van Wyk S."/>
            <person name="Wingfield M.J."/>
            <person name="Xiong C."/>
            <person name="Yue Q."/>
            <person name="Zhang X."/>
        </authorList>
    </citation>
    <scope>NUCLEOTIDE SEQUENCE [LARGE SCALE GENOMIC DNA]</scope>
    <source>
        <strain evidence="7 8">BP6252</strain>
    </source>
</reference>
<dbReference type="EC" id="2.4.1.-" evidence="5"/>
<evidence type="ECO:0000313" key="7">
    <source>
        <dbReference type="EMBL" id="RDW89233.1"/>
    </source>
</evidence>
<evidence type="ECO:0000256" key="4">
    <source>
        <dbReference type="ARBA" id="ARBA00023180"/>
    </source>
</evidence>
<dbReference type="Pfam" id="PF03198">
    <property type="entry name" value="Glyco_hydro_72"/>
    <property type="match status" value="1"/>
</dbReference>
<keyword evidence="8" id="KW-1185">Reference proteome</keyword>
<accession>A0A3D8SSD6</accession>
<dbReference type="GO" id="GO:0042124">
    <property type="term" value="F:1,3-beta-glucanosyltransferase activity"/>
    <property type="evidence" value="ECO:0007669"/>
    <property type="project" value="TreeGrafter"/>
</dbReference>
<dbReference type="OrthoDB" id="421038at2759"/>
<dbReference type="GO" id="GO:0071970">
    <property type="term" value="P:fungal-type cell wall (1-&gt;3)-beta-D-glucan biosynthetic process"/>
    <property type="evidence" value="ECO:0007669"/>
    <property type="project" value="TreeGrafter"/>
</dbReference>
<dbReference type="InterPro" id="IPR017853">
    <property type="entry name" value="GH"/>
</dbReference>
<proteinExistence type="inferred from homology"/>
<keyword evidence="5" id="KW-0449">Lipoprotein</keyword>
<dbReference type="AlphaFoldDB" id="A0A3D8SSD6"/>
<evidence type="ECO:0000313" key="8">
    <source>
        <dbReference type="Proteomes" id="UP000256645"/>
    </source>
</evidence>
<keyword evidence="5 7" id="KW-0808">Transferase</keyword>
<comment type="caution">
    <text evidence="7">The sequence shown here is derived from an EMBL/GenBank/DDBJ whole genome shotgun (WGS) entry which is preliminary data.</text>
</comment>
<dbReference type="InterPro" id="IPR004886">
    <property type="entry name" value="Glucanosyltransferase"/>
</dbReference>
<dbReference type="SUPFAM" id="SSF51445">
    <property type="entry name" value="(Trans)glycosidases"/>
    <property type="match status" value="1"/>
</dbReference>
<keyword evidence="3 5" id="KW-0732">Signal</keyword>
<sequence length="467" mass="48235">MISLFARAFLVLNVAISAVTALPTISVKGAKFFAGGKQFFVQGVAYQGSPSDPLVDSTQCSADAALMKTLGTNSIRVYHVNPYVDHSACMKIFDDAGIYIWLDLDTFNTTIVQTAPAWSEEQFIAFTMVMDAFQSFDNLGGFWIGNEVISSASGSPAAPYVKAAVADMKAYLAKKSYRDIPIGYSAADIAELRPNLQNYLACGTDYSQSIDFFGLNSYEWCGEATYQTSGYNNLQSMSEGYSVPIFFSETGCNVGGARTFADQAAIFGSNMIDTWSGSIIYEWVQETNDYGLVTYPNGALVGTPTKIQPDFDNLAGQWASLAPSGVAETAYQPSFSAPACPAATAGGWLVDGSVALPTLGAEIVAAAAASVKPTSYVSVTPSTPSSAVSSAASGTATEASGSKTTGTLGSTATNGVGSSTSSSSSGSSTSGSAGATSSASAAADALNSLSRGSAFAGLIFILGVMIL</sequence>
<feature type="region of interest" description="Disordered" evidence="6">
    <location>
        <begin position="381"/>
        <end position="434"/>
    </location>
</feature>
<dbReference type="Proteomes" id="UP000256645">
    <property type="component" value="Unassembled WGS sequence"/>
</dbReference>
<name>A0A3D8SSD6_9HELO</name>
<evidence type="ECO:0000256" key="1">
    <source>
        <dbReference type="ARBA" id="ARBA00004609"/>
    </source>
</evidence>
<gene>
    <name evidence="7" type="ORF">BP6252_01265</name>
</gene>
<dbReference type="GO" id="GO:0005886">
    <property type="term" value="C:plasma membrane"/>
    <property type="evidence" value="ECO:0007669"/>
    <property type="project" value="UniProtKB-SubCell"/>
</dbReference>
<evidence type="ECO:0000256" key="5">
    <source>
        <dbReference type="RuleBase" id="RU361209"/>
    </source>
</evidence>
<keyword evidence="5" id="KW-0336">GPI-anchor</keyword>
<dbReference type="PANTHER" id="PTHR31468">
    <property type="entry name" value="1,3-BETA-GLUCANOSYLTRANSFERASE GAS1"/>
    <property type="match status" value="1"/>
</dbReference>
<comment type="similarity">
    <text evidence="2 5">Belongs to the glycosyl hydrolase 72 family.</text>
</comment>
<keyword evidence="4" id="KW-0325">Glycoprotein</keyword>
<feature type="signal peptide" evidence="5">
    <location>
        <begin position="1"/>
        <end position="21"/>
    </location>
</feature>
<evidence type="ECO:0000256" key="6">
    <source>
        <dbReference type="SAM" id="MobiDB-lite"/>
    </source>
</evidence>
<comment type="subcellular location">
    <subcellularLocation>
        <location evidence="1 5">Cell membrane</location>
        <topology evidence="1 5">Lipid-anchor</topology>
        <topology evidence="1 5">GPI-anchor</topology>
    </subcellularLocation>
</comment>
<dbReference type="Gene3D" id="3.20.20.80">
    <property type="entry name" value="Glycosidases"/>
    <property type="match status" value="1"/>
</dbReference>
<comment type="function">
    <text evidence="5">Splits internally a 1,3-beta-glucan molecule and transfers the newly generated reducing end (the donor) to the non-reducing end of another 1,3-beta-glucan molecule (the acceptor) forming a 1,3-beta linkage, resulting in the elongation of 1,3-beta-glucan chains in the cell wall.</text>
</comment>
<evidence type="ECO:0000256" key="2">
    <source>
        <dbReference type="ARBA" id="ARBA00007528"/>
    </source>
</evidence>
<evidence type="ECO:0000256" key="3">
    <source>
        <dbReference type="ARBA" id="ARBA00022729"/>
    </source>
</evidence>
<keyword evidence="5" id="KW-0472">Membrane</keyword>
<feature type="chain" id="PRO_5017497243" description="1,3-beta-glucanosyltransferase" evidence="5">
    <location>
        <begin position="22"/>
        <end position="467"/>
    </location>
</feature>
<protein>
    <recommendedName>
        <fullName evidence="5">1,3-beta-glucanosyltransferase</fullName>
        <ecNumber evidence="5">2.4.1.-</ecNumber>
    </recommendedName>
</protein>
<dbReference type="GO" id="GO:0098552">
    <property type="term" value="C:side of membrane"/>
    <property type="evidence" value="ECO:0007669"/>
    <property type="project" value="UniProtKB-KW"/>
</dbReference>
<organism evidence="7 8">
    <name type="scientific">Coleophoma cylindrospora</name>
    <dbReference type="NCBI Taxonomy" id="1849047"/>
    <lineage>
        <taxon>Eukaryota</taxon>
        <taxon>Fungi</taxon>
        <taxon>Dikarya</taxon>
        <taxon>Ascomycota</taxon>
        <taxon>Pezizomycotina</taxon>
        <taxon>Leotiomycetes</taxon>
        <taxon>Helotiales</taxon>
        <taxon>Dermateaceae</taxon>
        <taxon>Coleophoma</taxon>
    </lineage>
</organism>
<dbReference type="EMBL" id="PDLM01000001">
    <property type="protein sequence ID" value="RDW89233.1"/>
    <property type="molecule type" value="Genomic_DNA"/>
</dbReference>
<dbReference type="PANTHER" id="PTHR31468:SF8">
    <property type="entry name" value="1,3-BETA-GLUCANOSYLTRANSFERASE GAS2"/>
    <property type="match status" value="1"/>
</dbReference>